<reference evidence="8 9" key="1">
    <citation type="journal article" date="2021" name="Nat. Plants">
        <title>The Taxus genome provides insights into paclitaxel biosynthesis.</title>
        <authorList>
            <person name="Xiong X."/>
            <person name="Gou J."/>
            <person name="Liao Q."/>
            <person name="Li Y."/>
            <person name="Zhou Q."/>
            <person name="Bi G."/>
            <person name="Li C."/>
            <person name="Du R."/>
            <person name="Wang X."/>
            <person name="Sun T."/>
            <person name="Guo L."/>
            <person name="Liang H."/>
            <person name="Lu P."/>
            <person name="Wu Y."/>
            <person name="Zhang Z."/>
            <person name="Ro D.K."/>
            <person name="Shang Y."/>
            <person name="Huang S."/>
            <person name="Yan J."/>
        </authorList>
    </citation>
    <scope>NUCLEOTIDE SEQUENCE [LARGE SCALE GENOMIC DNA]</scope>
    <source>
        <strain evidence="8">Ta-2019</strain>
    </source>
</reference>
<evidence type="ECO:0000259" key="7">
    <source>
        <dbReference type="Pfam" id="PF17917"/>
    </source>
</evidence>
<dbReference type="OMA" id="GHEINIH"/>
<proteinExistence type="predicted"/>
<evidence type="ECO:0000256" key="5">
    <source>
        <dbReference type="ARBA" id="ARBA00022801"/>
    </source>
</evidence>
<accession>A0AA38FQY1</accession>
<dbReference type="InterPro" id="IPR041373">
    <property type="entry name" value="RT_RNaseH"/>
</dbReference>
<dbReference type="InterPro" id="IPR050951">
    <property type="entry name" value="Retrovirus_Pol_polyprotein"/>
</dbReference>
<evidence type="ECO:0000256" key="2">
    <source>
        <dbReference type="ARBA" id="ARBA00022695"/>
    </source>
</evidence>
<evidence type="ECO:0000313" key="8">
    <source>
        <dbReference type="EMBL" id="KAH9308619.1"/>
    </source>
</evidence>
<dbReference type="InterPro" id="IPR043502">
    <property type="entry name" value="DNA/RNA_pol_sf"/>
</dbReference>
<dbReference type="GO" id="GO:0016787">
    <property type="term" value="F:hydrolase activity"/>
    <property type="evidence" value="ECO:0007669"/>
    <property type="project" value="UniProtKB-KW"/>
</dbReference>
<keyword evidence="5" id="KW-0378">Hydrolase</keyword>
<dbReference type="AlphaFoldDB" id="A0AA38FQY1"/>
<keyword evidence="1" id="KW-0808">Transferase</keyword>
<evidence type="ECO:0000256" key="3">
    <source>
        <dbReference type="ARBA" id="ARBA00022722"/>
    </source>
</evidence>
<gene>
    <name evidence="8" type="ORF">KI387_036530</name>
</gene>
<feature type="non-terminal residue" evidence="8">
    <location>
        <position position="132"/>
    </location>
</feature>
<comment type="caution">
    <text evidence="8">The sequence shown here is derived from an EMBL/GenBank/DDBJ whole genome shotgun (WGS) entry which is preliminary data.</text>
</comment>
<name>A0AA38FQY1_TAXCH</name>
<evidence type="ECO:0000313" key="9">
    <source>
        <dbReference type="Proteomes" id="UP000824469"/>
    </source>
</evidence>
<dbReference type="CDD" id="cd09274">
    <property type="entry name" value="RNase_HI_RT_Ty3"/>
    <property type="match status" value="1"/>
</dbReference>
<dbReference type="Proteomes" id="UP000824469">
    <property type="component" value="Unassembled WGS sequence"/>
</dbReference>
<keyword evidence="4" id="KW-0255">Endonuclease</keyword>
<dbReference type="SUPFAM" id="SSF56672">
    <property type="entry name" value="DNA/RNA polymerases"/>
    <property type="match status" value="1"/>
</dbReference>
<dbReference type="Pfam" id="PF17917">
    <property type="entry name" value="RT_RNaseH"/>
    <property type="match status" value="1"/>
</dbReference>
<evidence type="ECO:0000256" key="6">
    <source>
        <dbReference type="ARBA" id="ARBA00022918"/>
    </source>
</evidence>
<keyword evidence="6" id="KW-0695">RNA-directed DNA polymerase</keyword>
<organism evidence="8 9">
    <name type="scientific">Taxus chinensis</name>
    <name type="common">Chinese yew</name>
    <name type="synonym">Taxus wallichiana var. chinensis</name>
    <dbReference type="NCBI Taxonomy" id="29808"/>
    <lineage>
        <taxon>Eukaryota</taxon>
        <taxon>Viridiplantae</taxon>
        <taxon>Streptophyta</taxon>
        <taxon>Embryophyta</taxon>
        <taxon>Tracheophyta</taxon>
        <taxon>Spermatophyta</taxon>
        <taxon>Pinopsida</taxon>
        <taxon>Pinidae</taxon>
        <taxon>Conifers II</taxon>
        <taxon>Cupressales</taxon>
        <taxon>Taxaceae</taxon>
        <taxon>Taxus</taxon>
    </lineage>
</organism>
<dbReference type="PANTHER" id="PTHR37984:SF5">
    <property type="entry name" value="PROTEIN NYNRIN-LIKE"/>
    <property type="match status" value="1"/>
</dbReference>
<feature type="domain" description="Reverse transcriptase RNase H-like" evidence="7">
    <location>
        <begin position="2"/>
        <end position="77"/>
    </location>
</feature>
<dbReference type="GO" id="GO:0004519">
    <property type="term" value="F:endonuclease activity"/>
    <property type="evidence" value="ECO:0007669"/>
    <property type="project" value="UniProtKB-KW"/>
</dbReference>
<dbReference type="GO" id="GO:0003964">
    <property type="term" value="F:RNA-directed DNA polymerase activity"/>
    <property type="evidence" value="ECO:0007669"/>
    <property type="project" value="UniProtKB-KW"/>
</dbReference>
<evidence type="ECO:0000256" key="1">
    <source>
        <dbReference type="ARBA" id="ARBA00022679"/>
    </source>
</evidence>
<feature type="non-terminal residue" evidence="8">
    <location>
        <position position="1"/>
    </location>
</feature>
<keyword evidence="3" id="KW-0540">Nuclease</keyword>
<keyword evidence="9" id="KW-1185">Reference proteome</keyword>
<dbReference type="PANTHER" id="PTHR37984">
    <property type="entry name" value="PROTEIN CBG26694"/>
    <property type="match status" value="1"/>
</dbReference>
<protein>
    <recommendedName>
        <fullName evidence="7">Reverse transcriptase RNase H-like domain-containing protein</fullName>
    </recommendedName>
</protein>
<sequence length="132" mass="15780">DHHPISFESCKLRYNERLYSTYDKEMLAIMHALEKFRQYLVGGNFVVRTDHNSLKHFLEKKKLNERQQKWVIRIQAYDFDIEYVKEMNNVVANALSRKYHLAALCSLSKISADWKSQLLVEYSKNTWTCDIM</sequence>
<dbReference type="EMBL" id="JAHRHJ020000007">
    <property type="protein sequence ID" value="KAH9308619.1"/>
    <property type="molecule type" value="Genomic_DNA"/>
</dbReference>
<keyword evidence="2" id="KW-0548">Nucleotidyltransferase</keyword>
<evidence type="ECO:0000256" key="4">
    <source>
        <dbReference type="ARBA" id="ARBA00022759"/>
    </source>
</evidence>